<organism evidence="11 12">
    <name type="scientific">Genlisea aurea</name>
    <dbReference type="NCBI Taxonomy" id="192259"/>
    <lineage>
        <taxon>Eukaryota</taxon>
        <taxon>Viridiplantae</taxon>
        <taxon>Streptophyta</taxon>
        <taxon>Embryophyta</taxon>
        <taxon>Tracheophyta</taxon>
        <taxon>Spermatophyta</taxon>
        <taxon>Magnoliopsida</taxon>
        <taxon>eudicotyledons</taxon>
        <taxon>Gunneridae</taxon>
        <taxon>Pentapetalae</taxon>
        <taxon>asterids</taxon>
        <taxon>lamiids</taxon>
        <taxon>Lamiales</taxon>
        <taxon>Lentibulariaceae</taxon>
        <taxon>Genlisea</taxon>
    </lineage>
</organism>
<comment type="catalytic activity">
    <reaction evidence="7">
        <text>adenosine 3',5'-bisphosphate + H2O = AMP + phosphate</text>
        <dbReference type="Rhea" id="RHEA:10040"/>
        <dbReference type="ChEBI" id="CHEBI:15377"/>
        <dbReference type="ChEBI" id="CHEBI:43474"/>
        <dbReference type="ChEBI" id="CHEBI:58343"/>
        <dbReference type="ChEBI" id="CHEBI:456215"/>
        <dbReference type="EC" id="3.1.3.7"/>
    </reaction>
    <physiologicalReaction direction="left-to-right" evidence="7">
        <dbReference type="Rhea" id="RHEA:10041"/>
    </physiologicalReaction>
</comment>
<evidence type="ECO:0000256" key="4">
    <source>
        <dbReference type="ARBA" id="ARBA00022723"/>
    </source>
</evidence>
<comment type="cofactor">
    <cofactor evidence="1 9 10">
        <name>Mg(2+)</name>
        <dbReference type="ChEBI" id="CHEBI:18420"/>
    </cofactor>
</comment>
<keyword evidence="4 9" id="KW-0479">Metal-binding</keyword>
<comment type="function">
    <text evidence="10">Converts adenosine 3'-phosphate 5'-phosphosulfate (PAPS) to adenosine 5'-phosphosulfate (APS) and 3'(2')-phosphoadenosine 5'-phosphate (PAP) to AMP.</text>
</comment>
<dbReference type="OrthoDB" id="411145at2759"/>
<comment type="similarity">
    <text evidence="2 10">Belongs to the inositol monophosphatase superfamily.</text>
</comment>
<evidence type="ECO:0000313" key="12">
    <source>
        <dbReference type="Proteomes" id="UP000015453"/>
    </source>
</evidence>
<accession>S8C5P9</accession>
<dbReference type="FunFam" id="3.40.190.80:FF:000003">
    <property type="entry name" value="PAP-specific phosphatase HAL2-like"/>
    <property type="match status" value="1"/>
</dbReference>
<protein>
    <recommendedName>
        <fullName evidence="3 10">3'(2'),5'-bisphosphate nucleotidase</fullName>
        <ecNumber evidence="3 10">3.1.3.7</ecNumber>
    </recommendedName>
</protein>
<evidence type="ECO:0000313" key="11">
    <source>
        <dbReference type="EMBL" id="EPS62069.1"/>
    </source>
</evidence>
<feature type="non-terminal residue" evidence="11">
    <location>
        <position position="1"/>
    </location>
</feature>
<evidence type="ECO:0000256" key="3">
    <source>
        <dbReference type="ARBA" id="ARBA00012633"/>
    </source>
</evidence>
<evidence type="ECO:0000256" key="5">
    <source>
        <dbReference type="ARBA" id="ARBA00022801"/>
    </source>
</evidence>
<evidence type="ECO:0000256" key="1">
    <source>
        <dbReference type="ARBA" id="ARBA00001946"/>
    </source>
</evidence>
<feature type="binding site" evidence="9">
    <location>
        <position position="75"/>
    </location>
    <ligand>
        <name>Mg(2+)</name>
        <dbReference type="ChEBI" id="CHEBI:18420"/>
        <label>1</label>
        <note>catalytic</note>
    </ligand>
</feature>
<evidence type="ECO:0000256" key="6">
    <source>
        <dbReference type="ARBA" id="ARBA00022842"/>
    </source>
</evidence>
<dbReference type="SUPFAM" id="SSF56655">
    <property type="entry name" value="Carbohydrate phosphatase"/>
    <property type="match status" value="1"/>
</dbReference>
<evidence type="ECO:0000256" key="9">
    <source>
        <dbReference type="PIRSR" id="PIRSR600760-2"/>
    </source>
</evidence>
<dbReference type="GO" id="GO:0046854">
    <property type="term" value="P:phosphatidylinositol phosphate biosynthetic process"/>
    <property type="evidence" value="ECO:0007669"/>
    <property type="project" value="InterPro"/>
</dbReference>
<dbReference type="GO" id="GO:0046872">
    <property type="term" value="F:metal ion binding"/>
    <property type="evidence" value="ECO:0007669"/>
    <property type="project" value="UniProtKB-UniRule"/>
</dbReference>
<dbReference type="PANTHER" id="PTHR43200">
    <property type="entry name" value="PHOSPHATASE"/>
    <property type="match status" value="1"/>
</dbReference>
<dbReference type="CDD" id="cd01517">
    <property type="entry name" value="PAP_phosphatase"/>
    <property type="match status" value="1"/>
</dbReference>
<evidence type="ECO:0000256" key="10">
    <source>
        <dbReference type="RuleBase" id="RU368076"/>
    </source>
</evidence>
<comment type="caution">
    <text evidence="11">The sequence shown here is derived from an EMBL/GenBank/DDBJ whole genome shotgun (WGS) entry which is preliminary data.</text>
</comment>
<evidence type="ECO:0000256" key="8">
    <source>
        <dbReference type="ARBA" id="ARBA00044484"/>
    </source>
</evidence>
<dbReference type="NCBIfam" id="TIGR01330">
    <property type="entry name" value="bisphos_HAL2"/>
    <property type="match status" value="1"/>
</dbReference>
<dbReference type="InterPro" id="IPR000760">
    <property type="entry name" value="Inositol_monophosphatase-like"/>
</dbReference>
<feature type="binding site" evidence="9">
    <location>
        <position position="142"/>
    </location>
    <ligand>
        <name>Mg(2+)</name>
        <dbReference type="ChEBI" id="CHEBI:18420"/>
        <label>1</label>
        <note>catalytic</note>
    </ligand>
</feature>
<evidence type="ECO:0000256" key="2">
    <source>
        <dbReference type="ARBA" id="ARBA00009759"/>
    </source>
</evidence>
<dbReference type="InterPro" id="IPR020550">
    <property type="entry name" value="Inositol_monophosphatase_CS"/>
</dbReference>
<dbReference type="EMBL" id="AUSU01006414">
    <property type="protein sequence ID" value="EPS62069.1"/>
    <property type="molecule type" value="Genomic_DNA"/>
</dbReference>
<dbReference type="InterPro" id="IPR051090">
    <property type="entry name" value="Inositol_monoP_superfamily"/>
</dbReference>
<reference evidence="11 12" key="1">
    <citation type="journal article" date="2013" name="BMC Genomics">
        <title>The miniature genome of a carnivorous plant Genlisea aurea contains a low number of genes and short non-coding sequences.</title>
        <authorList>
            <person name="Leushkin E.V."/>
            <person name="Sutormin R.A."/>
            <person name="Nabieva E.R."/>
            <person name="Penin A.A."/>
            <person name="Kondrashov A.S."/>
            <person name="Logacheva M.D."/>
        </authorList>
    </citation>
    <scope>NUCLEOTIDE SEQUENCE [LARGE SCALE GENOMIC DNA]</scope>
</reference>
<comment type="catalytic activity">
    <reaction evidence="8">
        <text>3'-phosphoadenylyl sulfate + H2O = adenosine 5'-phosphosulfate + phosphate</text>
        <dbReference type="Rhea" id="RHEA:77639"/>
        <dbReference type="ChEBI" id="CHEBI:15377"/>
        <dbReference type="ChEBI" id="CHEBI:43474"/>
        <dbReference type="ChEBI" id="CHEBI:58243"/>
        <dbReference type="ChEBI" id="CHEBI:58339"/>
        <dbReference type="EC" id="3.1.3.7"/>
    </reaction>
    <physiologicalReaction direction="left-to-right" evidence="8">
        <dbReference type="Rhea" id="RHEA:77640"/>
    </physiologicalReaction>
</comment>
<name>S8C5P9_9LAMI</name>
<gene>
    <name evidence="11" type="ORF">M569_12723</name>
</gene>
<keyword evidence="12" id="KW-1185">Reference proteome</keyword>
<dbReference type="EC" id="3.1.3.7" evidence="3 10"/>
<dbReference type="Proteomes" id="UP000015453">
    <property type="component" value="Unassembled WGS sequence"/>
</dbReference>
<sequence>DKEKHEQELNLAVRVIHMACSLCENLRNQLICANSEMVELKDDNSLVTVADLSVQAAVSWMLRKFLGQNTSLIAEEDIQVLSKPESSLLLEKVVKAVNCCLADSTRFGLLSPEKELDASQVIDLISGCDSMGGPVGQHWILDPVDGTLGFVHGGQYAVALSVIDDGEAVLGVLGCPNYPVKEDGLRNICSRKKSLTSTASDEVGCVLYASRGSGKAWMQPLLHSDENFEWPNAAKLVQVSSIEDPALATFCEPVQRTHSNQSFVAGVVNSVGVRKQPLRIYSMVKYAAIARGEAEVYMRFARSGYKEKIWDHAAGVVVVQEAGGIVTDAGGRPLDFSKGIYVEGVDRGIVACSGRTLHSKIIGAVDASWESSHL</sequence>
<keyword evidence="6 9" id="KW-0460">Magnesium</keyword>
<dbReference type="InterPro" id="IPR020583">
    <property type="entry name" value="Inositol_monoP_metal-BS"/>
</dbReference>
<dbReference type="Gene3D" id="3.40.190.80">
    <property type="match status" value="1"/>
</dbReference>
<dbReference type="Gene3D" id="3.30.540.10">
    <property type="entry name" value="Fructose-1,6-Bisphosphatase, subunit A, domain 1"/>
    <property type="match status" value="1"/>
</dbReference>
<dbReference type="PROSITE" id="PS00630">
    <property type="entry name" value="IMP_2"/>
    <property type="match status" value="1"/>
</dbReference>
<dbReference type="AlphaFoldDB" id="S8C5P9"/>
<dbReference type="Pfam" id="PF00459">
    <property type="entry name" value="Inositol_P"/>
    <property type="match status" value="1"/>
</dbReference>
<feature type="binding site" evidence="9">
    <location>
        <position position="311"/>
    </location>
    <ligand>
        <name>Mg(2+)</name>
        <dbReference type="ChEBI" id="CHEBI:18420"/>
        <label>1</label>
        <note>catalytic</note>
    </ligand>
</feature>
<dbReference type="PROSITE" id="PS00629">
    <property type="entry name" value="IMP_1"/>
    <property type="match status" value="1"/>
</dbReference>
<feature type="binding site" evidence="9">
    <location>
        <position position="145"/>
    </location>
    <ligand>
        <name>Mg(2+)</name>
        <dbReference type="ChEBI" id="CHEBI:18420"/>
        <label>1</label>
        <note>catalytic</note>
    </ligand>
</feature>
<proteinExistence type="inferred from homology"/>
<dbReference type="GO" id="GO:0008441">
    <property type="term" value="F:3'(2'),5'-bisphosphate nucleotidase activity"/>
    <property type="evidence" value="ECO:0007669"/>
    <property type="project" value="UniProtKB-UniRule"/>
</dbReference>
<dbReference type="PANTHER" id="PTHR43200:SF26">
    <property type="entry name" value="3'(2'),5'-BISPHOSPHATE NUCLEOTIDASE"/>
    <property type="match status" value="1"/>
</dbReference>
<evidence type="ECO:0000256" key="7">
    <source>
        <dbReference type="ARBA" id="ARBA00044479"/>
    </source>
</evidence>
<dbReference type="InterPro" id="IPR006239">
    <property type="entry name" value="DPNP"/>
</dbReference>
<keyword evidence="5 10" id="KW-0378">Hydrolase</keyword>
<dbReference type="GO" id="GO:0000103">
    <property type="term" value="P:sulfate assimilation"/>
    <property type="evidence" value="ECO:0007669"/>
    <property type="project" value="TreeGrafter"/>
</dbReference>
<dbReference type="GO" id="GO:0043647">
    <property type="term" value="P:inositol phosphate metabolic process"/>
    <property type="evidence" value="ECO:0007669"/>
    <property type="project" value="UniProtKB-UniRule"/>
</dbReference>